<dbReference type="PANTHER" id="PTHR44394:SF1">
    <property type="entry name" value="BETA-ALANINE-ACTIVATING ENZYME"/>
    <property type="match status" value="1"/>
</dbReference>
<dbReference type="SUPFAM" id="SSF56801">
    <property type="entry name" value="Acetyl-CoA synthetase-like"/>
    <property type="match status" value="1"/>
</dbReference>
<dbReference type="RefSeq" id="XP_012242711.1">
    <property type="nucleotide sequence ID" value="XM_012387288.3"/>
</dbReference>
<dbReference type="SMART" id="SM00564">
    <property type="entry name" value="PQQ"/>
    <property type="match status" value="5"/>
</dbReference>
<accession>A0A6P3UX11</accession>
<gene>
    <name evidence="4" type="primary">LOC100746893</name>
</gene>
<dbReference type="Proteomes" id="UP000515180">
    <property type="component" value="Unplaced"/>
</dbReference>
<dbReference type="Pfam" id="PF00501">
    <property type="entry name" value="AMP-binding"/>
    <property type="match status" value="1"/>
</dbReference>
<sequence>MDNEKENFLFYPNGSKNLGKKLHDICNWDQLDNIAIEYHDLQEIIYINYRELLVTQSLISDYLKCIKNIEFIGINFDIPEYCVISVILGILSSEHSFVNIPVDSTEFMNLKNHLSLHYFFSKQMDVEGDIVYKFKIHRECIYLIKIEDVQKQITQKVKQNYYAYAISTSGSTGAPKVVRVPHSCIVPNVLDLNKILGITNCDKISQFTNFTFDPSIIEIFLALSNAATLFMVSKLLKSDPNRLLKETYSNQITVLQITPSVFMYSWTAESLKSSILSNNTLLRAILFGGEPFPKLELISAAKHPYNNTKIYNIYGITEVSCWASINEIMITNTQFNVHCLGQVLSHTIFQVRNERDEVITNGTGFLYIGSNQRVCLINDENIEDLELPVFRDSGDIVNIDEEGRIFYKGRRDSFIKRFGNKVDLSKLKEFVLQIDFVKNCYVIWDDSCHHLHLYFSTKENVTNNHNVNTDIMEHLHKLDSLYRPDKIHFMEHIEFTSSGKISLEFLKKYHIQRMVIHQAIENIDFQQIKIAFKSIWKNNLQCENDGFVKLGGTSVIALQLSNTISETLNIEFPELIGMLLMDATIDECLSYIKSVILNNDQKKMINLKSHFNSTKEVPLTNIGKEDMKSLEDSHEKRKTCDLMIQTNEIYTCQWYKCRGQTCKNVLDINEEHKLQYNAISNVKILETYDLKKCVDASPTVFHYSDGKTYATVGSHSGFIFTFGLQEKCRNSTFKIKLPDRVEASVLVLDDFRGIVGCYDGNIYCFHLKTGDIIWNHQTGNVVKSSAILCKIKGIIFVGSYDCYIYCLSVKDGSEVWKSKFGDGSVSASGCLHVSSDTVLFGTLDGLCLALQQSSGKLVWKHKLSDPIFVAPLSLNNGLVLFCSVTGLLCCFDIEVNVKMWSYKINGNVFSYIVKQSDTSTKHETIILASQNKNVYCLESKDTNFKTKPTLKYILNLHSPIFATPWCENDFLFIACTDGTLNIYNSIENSLIKVEKLPGEIFSSPVIDNNIIIIGCRDNNVYILELV</sequence>
<dbReference type="InterPro" id="IPR011047">
    <property type="entry name" value="Quinoprotein_ADH-like_sf"/>
</dbReference>
<reference evidence="4" key="1">
    <citation type="submission" date="2025-08" db="UniProtKB">
        <authorList>
            <consortium name="RefSeq"/>
        </authorList>
    </citation>
    <scope>IDENTIFICATION</scope>
</reference>
<dbReference type="GO" id="GO:0043041">
    <property type="term" value="P:amino acid activation for nonribosomal peptide biosynthetic process"/>
    <property type="evidence" value="ECO:0007669"/>
    <property type="project" value="TreeGrafter"/>
</dbReference>
<dbReference type="GeneID" id="100746893"/>
<proteinExistence type="predicted"/>
<dbReference type="InterPro" id="IPR042099">
    <property type="entry name" value="ANL_N_sf"/>
</dbReference>
<dbReference type="InterPro" id="IPR018391">
    <property type="entry name" value="PQQ_b-propeller_rpt"/>
</dbReference>
<dbReference type="OrthoDB" id="408177at2759"/>
<evidence type="ECO:0000259" key="1">
    <source>
        <dbReference type="Pfam" id="PF00501"/>
    </source>
</evidence>
<feature type="domain" description="Pyrrolo-quinoline quinone repeat" evidence="2">
    <location>
        <begin position="690"/>
        <end position="1025"/>
    </location>
</feature>
<dbReference type="Gene3D" id="3.40.50.12780">
    <property type="entry name" value="N-terminal domain of ligase-like"/>
    <property type="match status" value="1"/>
</dbReference>
<dbReference type="InterPro" id="IPR052091">
    <property type="entry name" value="Beta-ala_Activ/Resist"/>
</dbReference>
<evidence type="ECO:0000313" key="3">
    <source>
        <dbReference type="Proteomes" id="UP000515180"/>
    </source>
</evidence>
<dbReference type="CTD" id="132949"/>
<protein>
    <submittedName>
        <fullName evidence="4">Beta-alanine-activating enzyme isoform X1</fullName>
    </submittedName>
</protein>
<dbReference type="InterPro" id="IPR002372">
    <property type="entry name" value="PQQ_rpt_dom"/>
</dbReference>
<dbReference type="KEGG" id="bim:100746893"/>
<organism evidence="3 4">
    <name type="scientific">Bombus impatiens</name>
    <name type="common">Bumblebee</name>
    <dbReference type="NCBI Taxonomy" id="132113"/>
    <lineage>
        <taxon>Eukaryota</taxon>
        <taxon>Metazoa</taxon>
        <taxon>Ecdysozoa</taxon>
        <taxon>Arthropoda</taxon>
        <taxon>Hexapoda</taxon>
        <taxon>Insecta</taxon>
        <taxon>Pterygota</taxon>
        <taxon>Neoptera</taxon>
        <taxon>Endopterygota</taxon>
        <taxon>Hymenoptera</taxon>
        <taxon>Apocrita</taxon>
        <taxon>Aculeata</taxon>
        <taxon>Apoidea</taxon>
        <taxon>Anthophila</taxon>
        <taxon>Apidae</taxon>
        <taxon>Bombus</taxon>
        <taxon>Pyrobombus</taxon>
    </lineage>
</organism>
<feature type="domain" description="AMP-dependent synthetase/ligase" evidence="1">
    <location>
        <begin position="151"/>
        <end position="371"/>
    </location>
</feature>
<dbReference type="Pfam" id="PF13570">
    <property type="entry name" value="Beta-prop_ACSF4"/>
    <property type="match status" value="1"/>
</dbReference>
<dbReference type="SUPFAM" id="SSF50998">
    <property type="entry name" value="Quinoprotein alcohol dehydrogenase-like"/>
    <property type="match status" value="1"/>
</dbReference>
<evidence type="ECO:0000259" key="2">
    <source>
        <dbReference type="Pfam" id="PF13570"/>
    </source>
</evidence>
<dbReference type="AlphaFoldDB" id="A0A6P3UX11"/>
<evidence type="ECO:0000313" key="4">
    <source>
        <dbReference type="RefSeq" id="XP_012242711.1"/>
    </source>
</evidence>
<dbReference type="PANTHER" id="PTHR44394">
    <property type="entry name" value="BETA-ALANINE-ACTIVATING ENZYME"/>
    <property type="match status" value="1"/>
</dbReference>
<dbReference type="InterPro" id="IPR045851">
    <property type="entry name" value="AMP-bd_C_sf"/>
</dbReference>
<dbReference type="Gene3D" id="2.130.10.10">
    <property type="entry name" value="YVTN repeat-like/Quinoprotein amine dehydrogenase"/>
    <property type="match status" value="1"/>
</dbReference>
<dbReference type="InterPro" id="IPR015943">
    <property type="entry name" value="WD40/YVTN_repeat-like_dom_sf"/>
</dbReference>
<dbReference type="InterPro" id="IPR000873">
    <property type="entry name" value="AMP-dep_synth/lig_dom"/>
</dbReference>
<dbReference type="OMA" id="NGNVICC"/>
<dbReference type="Gene3D" id="3.30.300.30">
    <property type="match status" value="1"/>
</dbReference>
<keyword evidence="3" id="KW-1185">Reference proteome</keyword>
<name>A0A6P3UX11_BOMIM</name>